<keyword evidence="1 2" id="KW-0694">RNA-binding</keyword>
<dbReference type="InterPro" id="IPR014886">
    <property type="entry name" value="La_xRRM"/>
</dbReference>
<dbReference type="SUPFAM" id="SSF54928">
    <property type="entry name" value="RNA-binding domain, RBD"/>
    <property type="match status" value="1"/>
</dbReference>
<comment type="caution">
    <text evidence="5">The sequence shown here is derived from an EMBL/GenBank/DDBJ whole genome shotgun (WGS) entry which is preliminary data.</text>
</comment>
<accession>A0A9W8K225</accession>
<evidence type="ECO:0000313" key="5">
    <source>
        <dbReference type="EMBL" id="KAJ3510064.1"/>
    </source>
</evidence>
<evidence type="ECO:0000256" key="2">
    <source>
        <dbReference type="PROSITE-ProRule" id="PRU01288"/>
    </source>
</evidence>
<dbReference type="PROSITE" id="PS51939">
    <property type="entry name" value="XRRM"/>
    <property type="match status" value="1"/>
</dbReference>
<feature type="compositionally biased region" description="Basic and acidic residues" evidence="3">
    <location>
        <begin position="616"/>
        <end position="631"/>
    </location>
</feature>
<gene>
    <name evidence="5" type="ORF">NLJ89_g4883</name>
</gene>
<proteinExistence type="predicted"/>
<feature type="compositionally biased region" description="Basic and acidic residues" evidence="3">
    <location>
        <begin position="67"/>
        <end position="90"/>
    </location>
</feature>
<dbReference type="AlphaFoldDB" id="A0A9W8K225"/>
<feature type="region of interest" description="Disordered" evidence="3">
    <location>
        <begin position="140"/>
        <end position="161"/>
    </location>
</feature>
<dbReference type="Gene3D" id="3.30.70.330">
    <property type="match status" value="1"/>
</dbReference>
<evidence type="ECO:0000256" key="3">
    <source>
        <dbReference type="SAM" id="MobiDB-lite"/>
    </source>
</evidence>
<feature type="compositionally biased region" description="Low complexity" evidence="3">
    <location>
        <begin position="18"/>
        <end position="36"/>
    </location>
</feature>
<dbReference type="InterPro" id="IPR045537">
    <property type="entry name" value="Lar7_xRRM"/>
</dbReference>
<dbReference type="Proteomes" id="UP001148786">
    <property type="component" value="Unassembled WGS sequence"/>
</dbReference>
<sequence length="649" mass="71929">MSTFAFVPRSVKRKKVEATTSAPRSASTSSPAHPHSQVSSTIPSAPSLAGAQIARGTPHLNGSNDGQDVKGTNRRDADKDASRAGAEDTFIKPSRPSDTTVGASKTPDAFDLVALVSLALSDYALWADVDLRRKIDWSSASADTAANTEEVTNGENAEATPRESHGYIPLAYLFRRSPVLRLVSTSSTLSNQPETAYVKALRTHASEDIDVRLIVSPEPSTTFWRKWTSVGTGYEIRKKNPTRIEHTKGEWGGLTVYMENIPIQHRSLPGIVRLVVALLSAPSDTLCARLARLQHISFPPHHKDRPGDIPVCKGFASVTLSHKTDVERLLKDWPWDTTPEALPTPKEQTPMEIDDDQSEAERKAARQFGLRAISKARWEALKAEYLLYRQQLVGELNQFQDAANEAAQRHGSSVSKEVTNTDERNVDHVNFRPAITSSSEEKASESQAYYPNMPQSVIRTCQTTAEEHTRAVQVPSSPSIHPGSRYPSGCLVFVRNVHPETNKTTLKTFFSQAWKLVMTHTGGGSENALDYIDYTKNLDTCHIRLSTPSHASHLVEYFTAHPIAQTSGLDAAGTAQDQPGSKPVEPELVLGKREGLYWDKVPEKVRKQAVEKALRLVRTGAEEGRKLRDEREVSEEEERGERKKRRRRK</sequence>
<dbReference type="EMBL" id="JANKHO010000427">
    <property type="protein sequence ID" value="KAJ3510064.1"/>
    <property type="molecule type" value="Genomic_DNA"/>
</dbReference>
<name>A0A9W8K225_9AGAR</name>
<feature type="domain" description="XRRM" evidence="4">
    <location>
        <begin position="485"/>
        <end position="633"/>
    </location>
</feature>
<dbReference type="GO" id="GO:1990904">
    <property type="term" value="C:ribonucleoprotein complex"/>
    <property type="evidence" value="ECO:0007669"/>
    <property type="project" value="UniProtKB-UniRule"/>
</dbReference>
<dbReference type="GO" id="GO:1904868">
    <property type="term" value="P:telomerase catalytic core complex assembly"/>
    <property type="evidence" value="ECO:0007669"/>
    <property type="project" value="InterPro"/>
</dbReference>
<feature type="region of interest" description="Disordered" evidence="3">
    <location>
        <begin position="335"/>
        <end position="355"/>
    </location>
</feature>
<protein>
    <recommendedName>
        <fullName evidence="4">XRRM domain-containing protein</fullName>
    </recommendedName>
</protein>
<feature type="region of interest" description="Disordered" evidence="3">
    <location>
        <begin position="1"/>
        <end position="105"/>
    </location>
</feature>
<dbReference type="Pfam" id="PF19977">
    <property type="entry name" value="xRRM"/>
    <property type="match status" value="1"/>
</dbReference>
<evidence type="ECO:0000256" key="1">
    <source>
        <dbReference type="ARBA" id="ARBA00022884"/>
    </source>
</evidence>
<keyword evidence="6" id="KW-1185">Reference proteome</keyword>
<organism evidence="5 6">
    <name type="scientific">Agrocybe chaxingu</name>
    <dbReference type="NCBI Taxonomy" id="84603"/>
    <lineage>
        <taxon>Eukaryota</taxon>
        <taxon>Fungi</taxon>
        <taxon>Dikarya</taxon>
        <taxon>Basidiomycota</taxon>
        <taxon>Agaricomycotina</taxon>
        <taxon>Agaricomycetes</taxon>
        <taxon>Agaricomycetidae</taxon>
        <taxon>Agaricales</taxon>
        <taxon>Agaricineae</taxon>
        <taxon>Strophariaceae</taxon>
        <taxon>Agrocybe</taxon>
    </lineage>
</organism>
<evidence type="ECO:0000259" key="4">
    <source>
        <dbReference type="PROSITE" id="PS51939"/>
    </source>
</evidence>
<feature type="compositionally biased region" description="Polar residues" evidence="3">
    <location>
        <begin position="140"/>
        <end position="155"/>
    </location>
</feature>
<dbReference type="InterPro" id="IPR012677">
    <property type="entry name" value="Nucleotide-bd_a/b_plait_sf"/>
</dbReference>
<reference evidence="5" key="1">
    <citation type="submission" date="2022-07" db="EMBL/GenBank/DDBJ databases">
        <title>Genome Sequence of Agrocybe chaxingu.</title>
        <authorList>
            <person name="Buettner E."/>
        </authorList>
    </citation>
    <scope>NUCLEOTIDE SEQUENCE</scope>
    <source>
        <strain evidence="5">MP-N11</strain>
    </source>
</reference>
<dbReference type="GO" id="GO:0070034">
    <property type="term" value="F:telomerase RNA binding"/>
    <property type="evidence" value="ECO:0007669"/>
    <property type="project" value="InterPro"/>
</dbReference>
<evidence type="ECO:0000313" key="6">
    <source>
        <dbReference type="Proteomes" id="UP001148786"/>
    </source>
</evidence>
<dbReference type="InterPro" id="IPR035979">
    <property type="entry name" value="RBD_domain_sf"/>
</dbReference>
<dbReference type="OrthoDB" id="439993at2759"/>
<feature type="region of interest" description="Disordered" evidence="3">
    <location>
        <begin position="616"/>
        <end position="649"/>
    </location>
</feature>